<dbReference type="RefSeq" id="WP_268267171.1">
    <property type="nucleotide sequence ID" value="NZ_JALQCW010000106.1"/>
</dbReference>
<reference evidence="2 3" key="1">
    <citation type="journal article" date="2022" name="Int. J. Syst. Evol. Microbiol.">
        <title>Pseudomonas aegrilactucae sp. nov. and Pseudomonas morbosilactucae sp. nov., pathogens causing bacterial rot of lettuce in Japan.</title>
        <authorList>
            <person name="Sawada H."/>
            <person name="Fujikawa T."/>
            <person name="Satou M."/>
        </authorList>
    </citation>
    <scope>NUCLEOTIDE SEQUENCE [LARGE SCALE GENOMIC DNA]</scope>
    <source>
        <strain evidence="2 3">MAFF 302030</strain>
    </source>
</reference>
<dbReference type="Proteomes" id="UP001155059">
    <property type="component" value="Unassembled WGS sequence"/>
</dbReference>
<dbReference type="AlphaFoldDB" id="A0A9X1Z1I6"/>
<dbReference type="EMBL" id="JALQCW010000106">
    <property type="protein sequence ID" value="MCK9802050.1"/>
    <property type="molecule type" value="Genomic_DNA"/>
</dbReference>
<name>A0A9X1Z1I6_9PSED</name>
<comment type="caution">
    <text evidence="2">The sequence shown here is derived from an EMBL/GenBank/DDBJ whole genome shotgun (WGS) entry which is preliminary data.</text>
</comment>
<protein>
    <recommendedName>
        <fullName evidence="1">DUF7660 domain-containing protein</fullName>
    </recommendedName>
</protein>
<evidence type="ECO:0000313" key="2">
    <source>
        <dbReference type="EMBL" id="MCK9802050.1"/>
    </source>
</evidence>
<evidence type="ECO:0000313" key="3">
    <source>
        <dbReference type="Proteomes" id="UP001155059"/>
    </source>
</evidence>
<dbReference type="InterPro" id="IPR056077">
    <property type="entry name" value="DUF7660"/>
</dbReference>
<accession>A0A9X1Z1I6</accession>
<reference evidence="2 3" key="2">
    <citation type="journal article" date="2023" name="Plant Pathol.">
        <title>Dismantling and reorganizing Pseudomonas marginalis sensu#lato.</title>
        <authorList>
            <person name="Sawada H."/>
            <person name="Fujikawa T."/>
            <person name="Satou M."/>
        </authorList>
    </citation>
    <scope>NUCLEOTIDE SEQUENCE [LARGE SCALE GENOMIC DNA]</scope>
    <source>
        <strain evidence="2 3">MAFF 302030</strain>
    </source>
</reference>
<sequence>MSVEQVENIQTKEEFADFIESFRKELVHAPDEWENSDLERFLGAMEAWVRAIDMYAKNSGDKTITIPSWSTFAKILYAAKVYE</sequence>
<evidence type="ECO:0000259" key="1">
    <source>
        <dbReference type="Pfam" id="PF24693"/>
    </source>
</evidence>
<organism evidence="2 3">
    <name type="scientific">Pseudomonas morbosilactucae</name>
    <dbReference type="NCBI Taxonomy" id="2938197"/>
    <lineage>
        <taxon>Bacteria</taxon>
        <taxon>Pseudomonadati</taxon>
        <taxon>Pseudomonadota</taxon>
        <taxon>Gammaproteobacteria</taxon>
        <taxon>Pseudomonadales</taxon>
        <taxon>Pseudomonadaceae</taxon>
        <taxon>Pseudomonas</taxon>
    </lineage>
</organism>
<feature type="domain" description="DUF7660" evidence="1">
    <location>
        <begin position="11"/>
        <end position="83"/>
    </location>
</feature>
<gene>
    <name evidence="2" type="ORF">M1B34_31430</name>
</gene>
<proteinExistence type="predicted"/>
<dbReference type="Pfam" id="PF24693">
    <property type="entry name" value="DUF7660"/>
    <property type="match status" value="1"/>
</dbReference>